<evidence type="ECO:0000313" key="2">
    <source>
        <dbReference type="Proteomes" id="UP001234297"/>
    </source>
</evidence>
<reference evidence="1 2" key="1">
    <citation type="journal article" date="2022" name="Hortic Res">
        <title>A haplotype resolved chromosomal level avocado genome allows analysis of novel avocado genes.</title>
        <authorList>
            <person name="Nath O."/>
            <person name="Fletcher S.J."/>
            <person name="Hayward A."/>
            <person name="Shaw L.M."/>
            <person name="Masouleh A.K."/>
            <person name="Furtado A."/>
            <person name="Henry R.J."/>
            <person name="Mitter N."/>
        </authorList>
    </citation>
    <scope>NUCLEOTIDE SEQUENCE [LARGE SCALE GENOMIC DNA]</scope>
    <source>
        <strain evidence="2">cv. Hass</strain>
    </source>
</reference>
<evidence type="ECO:0000313" key="1">
    <source>
        <dbReference type="EMBL" id="KAJ8622364.1"/>
    </source>
</evidence>
<protein>
    <submittedName>
        <fullName evidence="1">Uncharacterized protein</fullName>
    </submittedName>
</protein>
<dbReference type="EMBL" id="CM056818">
    <property type="protein sequence ID" value="KAJ8622364.1"/>
    <property type="molecule type" value="Genomic_DNA"/>
</dbReference>
<proteinExistence type="predicted"/>
<dbReference type="Proteomes" id="UP001234297">
    <property type="component" value="Chromosome 10"/>
</dbReference>
<organism evidence="1 2">
    <name type="scientific">Persea americana</name>
    <name type="common">Avocado</name>
    <dbReference type="NCBI Taxonomy" id="3435"/>
    <lineage>
        <taxon>Eukaryota</taxon>
        <taxon>Viridiplantae</taxon>
        <taxon>Streptophyta</taxon>
        <taxon>Embryophyta</taxon>
        <taxon>Tracheophyta</taxon>
        <taxon>Spermatophyta</taxon>
        <taxon>Magnoliopsida</taxon>
        <taxon>Magnoliidae</taxon>
        <taxon>Laurales</taxon>
        <taxon>Lauraceae</taxon>
        <taxon>Persea</taxon>
    </lineage>
</organism>
<name>A0ACC2KN26_PERAE</name>
<gene>
    <name evidence="1" type="ORF">MRB53_030893</name>
</gene>
<keyword evidence="2" id="KW-1185">Reference proteome</keyword>
<comment type="caution">
    <text evidence="1">The sequence shown here is derived from an EMBL/GenBank/DDBJ whole genome shotgun (WGS) entry which is preliminary data.</text>
</comment>
<accession>A0ACC2KN26</accession>
<sequence>MRIGTQWMDELQYSRDKDVTDEFKEYIFEQLGEKTKRVNYRKKSFSDFIVENYPPEFGYMGKVDFEDALLMLHLATDLCYFTDENTGEEDDKAQKDHKVDAPVPVKASMHRIFCKILSDYLAKSYFLRVPLEVENSKLNKKSDKLRRACHNLLSVTAKELEAASSISSVLLNARILAKDLKHKKEAKRWEIMSAVWREMLVNVANQCPGVAHAQRLNKGGELLTFVWFLMNHLGSGELSITKLV</sequence>